<dbReference type="SUPFAM" id="SSF51735">
    <property type="entry name" value="NAD(P)-binding Rossmann-fold domains"/>
    <property type="match status" value="1"/>
</dbReference>
<dbReference type="PANTHER" id="PTHR43245:SF13">
    <property type="entry name" value="UDP-D-APIOSE_UDP-D-XYLOSE SYNTHASE 2"/>
    <property type="match status" value="1"/>
</dbReference>
<dbReference type="EMBL" id="MN739162">
    <property type="protein sequence ID" value="QHS91586.1"/>
    <property type="molecule type" value="Genomic_DNA"/>
</dbReference>
<evidence type="ECO:0000313" key="2">
    <source>
        <dbReference type="EMBL" id="QHS91586.1"/>
    </source>
</evidence>
<feature type="domain" description="NAD-dependent epimerase/dehydratase" evidence="1">
    <location>
        <begin position="4"/>
        <end position="211"/>
    </location>
</feature>
<dbReference type="AlphaFoldDB" id="A0A6C0BHD7"/>
<dbReference type="InterPro" id="IPR001509">
    <property type="entry name" value="Epimerase_deHydtase"/>
</dbReference>
<evidence type="ECO:0000259" key="1">
    <source>
        <dbReference type="Pfam" id="PF01370"/>
    </source>
</evidence>
<organism evidence="2">
    <name type="scientific">viral metagenome</name>
    <dbReference type="NCBI Taxonomy" id="1070528"/>
    <lineage>
        <taxon>unclassified sequences</taxon>
        <taxon>metagenomes</taxon>
        <taxon>organismal metagenomes</taxon>
    </lineage>
</organism>
<dbReference type="Pfam" id="PF01370">
    <property type="entry name" value="Epimerase"/>
    <property type="match status" value="1"/>
</dbReference>
<reference evidence="2" key="1">
    <citation type="journal article" date="2020" name="Nature">
        <title>Giant virus diversity and host interactions through global metagenomics.</title>
        <authorList>
            <person name="Schulz F."/>
            <person name="Roux S."/>
            <person name="Paez-Espino D."/>
            <person name="Jungbluth S."/>
            <person name="Walsh D.A."/>
            <person name="Denef V.J."/>
            <person name="McMahon K.D."/>
            <person name="Konstantinidis K.T."/>
            <person name="Eloe-Fadrosh E.A."/>
            <person name="Kyrpides N.C."/>
            <person name="Woyke T."/>
        </authorList>
    </citation>
    <scope>NUCLEOTIDE SEQUENCE</scope>
    <source>
        <strain evidence="2">GVMAG-M-3300013006-15</strain>
    </source>
</reference>
<dbReference type="PANTHER" id="PTHR43245">
    <property type="entry name" value="BIFUNCTIONAL POLYMYXIN RESISTANCE PROTEIN ARNA"/>
    <property type="match status" value="1"/>
</dbReference>
<dbReference type="InterPro" id="IPR036291">
    <property type="entry name" value="NAD(P)-bd_dom_sf"/>
</dbReference>
<sequence>MRYLVTGGAGFIGSHLVDRLQAEGHAVIVVDNLLSGSEKNVNPRVIFVEADIRDFDEIEPFFEGCDGVFHLAALARTPWCIDDPKLCYEINVMGTLNVLEAARKHKVPRVVLTSSNVVYAFKTPYRTSKEALEGLASTYKDMYGVSTICLRNSNVYGQRQSERGPSPNVFAALRKSKKENGYLLLTGNGEQSRDYTHVSDIVEGHMLAMNCRVNGVYDLCTGTNHTLNKVASYFECPVKYTEERPGDVKHIYQDHSPAEIILGFKAKVHLEEGIKDFLQDTSYD</sequence>
<accession>A0A6C0BHD7</accession>
<dbReference type="Gene3D" id="3.40.50.720">
    <property type="entry name" value="NAD(P)-binding Rossmann-like Domain"/>
    <property type="match status" value="1"/>
</dbReference>
<proteinExistence type="predicted"/>
<name>A0A6C0BHD7_9ZZZZ</name>
<dbReference type="InterPro" id="IPR050177">
    <property type="entry name" value="Lipid_A_modif_metabolic_enz"/>
</dbReference>
<protein>
    <recommendedName>
        <fullName evidence="1">NAD-dependent epimerase/dehydratase domain-containing protein</fullName>
    </recommendedName>
</protein>